<dbReference type="Proteomes" id="UP000199599">
    <property type="component" value="Unassembled WGS sequence"/>
</dbReference>
<accession>A0A1I1RBX4</accession>
<gene>
    <name evidence="1" type="ORF">SAMN04487792_0051</name>
</gene>
<proteinExistence type="predicted"/>
<evidence type="ECO:0000313" key="1">
    <source>
        <dbReference type="EMBL" id="SFD27890.1"/>
    </source>
</evidence>
<evidence type="ECO:0000313" key="2">
    <source>
        <dbReference type="Proteomes" id="UP000199599"/>
    </source>
</evidence>
<sequence>MTWASIFNQVYDVPYYDKDDHNESATNIIHFGKKEVMITIK</sequence>
<dbReference type="RefSeq" id="WP_280139152.1">
    <property type="nucleotide sequence ID" value="NZ_FOMN01000001.1"/>
</dbReference>
<name>A0A1I1RBX4_9LACO</name>
<dbReference type="EMBL" id="FOMN01000001">
    <property type="protein sequence ID" value="SFD27890.1"/>
    <property type="molecule type" value="Genomic_DNA"/>
</dbReference>
<protein>
    <submittedName>
        <fullName evidence="1">Uncharacterized protein</fullName>
    </submittedName>
</protein>
<dbReference type="AlphaFoldDB" id="A0A1I1RBX4"/>
<reference evidence="2" key="1">
    <citation type="submission" date="2016-10" db="EMBL/GenBank/DDBJ databases">
        <authorList>
            <person name="Varghese N."/>
            <person name="Submissions S."/>
        </authorList>
    </citation>
    <scope>NUCLEOTIDE SEQUENCE [LARGE SCALE GENOMIC DNA]</scope>
    <source>
        <strain evidence="2">R-53102</strain>
    </source>
</reference>
<organism evidence="1 2">
    <name type="scientific">Lactobacillus bombicola</name>
    <dbReference type="NCBI Taxonomy" id="1505723"/>
    <lineage>
        <taxon>Bacteria</taxon>
        <taxon>Bacillati</taxon>
        <taxon>Bacillota</taxon>
        <taxon>Bacilli</taxon>
        <taxon>Lactobacillales</taxon>
        <taxon>Lactobacillaceae</taxon>
        <taxon>Lactobacillus</taxon>
    </lineage>
</organism>